<feature type="binding site" evidence="7">
    <location>
        <position position="151"/>
    </location>
    <ligand>
        <name>a 1,2-diacyl-sn-glycero-3-phospho-(1'-sn-glycerol)</name>
        <dbReference type="ChEBI" id="CHEBI:64716"/>
    </ligand>
</feature>
<keyword evidence="8" id="KW-0449">Lipoprotein</keyword>
<evidence type="ECO:0000313" key="8">
    <source>
        <dbReference type="EMBL" id="SFU38368.1"/>
    </source>
</evidence>
<dbReference type="EC" id="2.5.1.145" evidence="7"/>
<dbReference type="Proteomes" id="UP000199138">
    <property type="component" value="Unassembled WGS sequence"/>
</dbReference>
<dbReference type="PANTHER" id="PTHR30589">
    <property type="entry name" value="PROLIPOPROTEIN DIACYLGLYCERYL TRANSFERASE"/>
    <property type="match status" value="1"/>
</dbReference>
<feature type="transmembrane region" description="Helical" evidence="7">
    <location>
        <begin position="251"/>
        <end position="268"/>
    </location>
</feature>
<dbReference type="GO" id="GO:0005886">
    <property type="term" value="C:plasma membrane"/>
    <property type="evidence" value="ECO:0007669"/>
    <property type="project" value="UniProtKB-SubCell"/>
</dbReference>
<keyword evidence="3 7" id="KW-0808">Transferase</keyword>
<comment type="function">
    <text evidence="7">Catalyzes the transfer of the diacylglyceryl group from phosphatidylglycerol to the sulfhydryl group of the N-terminal cysteine of a prolipoprotein, the first step in the formation of mature lipoproteins.</text>
</comment>
<evidence type="ECO:0000256" key="3">
    <source>
        <dbReference type="ARBA" id="ARBA00022679"/>
    </source>
</evidence>
<dbReference type="UniPathway" id="UPA00664"/>
<dbReference type="HAMAP" id="MF_01147">
    <property type="entry name" value="Lgt"/>
    <property type="match status" value="1"/>
</dbReference>
<keyword evidence="5 7" id="KW-1133">Transmembrane helix</keyword>
<dbReference type="GO" id="GO:0042158">
    <property type="term" value="P:lipoprotein biosynthetic process"/>
    <property type="evidence" value="ECO:0007669"/>
    <property type="project" value="UniProtKB-UniRule"/>
</dbReference>
<evidence type="ECO:0000313" key="9">
    <source>
        <dbReference type="Proteomes" id="UP000199138"/>
    </source>
</evidence>
<dbReference type="STRING" id="1224947.SAMN05216480_102119"/>
<evidence type="ECO:0000256" key="5">
    <source>
        <dbReference type="ARBA" id="ARBA00022989"/>
    </source>
</evidence>
<dbReference type="AlphaFoldDB" id="A0A1I7FQE1"/>
<feature type="transmembrane region" description="Helical" evidence="7">
    <location>
        <begin position="131"/>
        <end position="150"/>
    </location>
</feature>
<evidence type="ECO:0000256" key="6">
    <source>
        <dbReference type="ARBA" id="ARBA00023136"/>
    </source>
</evidence>
<feature type="transmembrane region" description="Helical" evidence="7">
    <location>
        <begin position="24"/>
        <end position="44"/>
    </location>
</feature>
<dbReference type="NCBIfam" id="TIGR00544">
    <property type="entry name" value="lgt"/>
    <property type="match status" value="1"/>
</dbReference>
<dbReference type="GO" id="GO:0008961">
    <property type="term" value="F:phosphatidylglycerol-prolipoprotein diacylglyceryl transferase activity"/>
    <property type="evidence" value="ECO:0007669"/>
    <property type="project" value="UniProtKB-UniRule"/>
</dbReference>
<keyword evidence="9" id="KW-1185">Reference proteome</keyword>
<organism evidence="8 9">
    <name type="scientific">Pustulibacterium marinum</name>
    <dbReference type="NCBI Taxonomy" id="1224947"/>
    <lineage>
        <taxon>Bacteria</taxon>
        <taxon>Pseudomonadati</taxon>
        <taxon>Bacteroidota</taxon>
        <taxon>Flavobacteriia</taxon>
        <taxon>Flavobacteriales</taxon>
        <taxon>Flavobacteriaceae</taxon>
        <taxon>Pustulibacterium</taxon>
    </lineage>
</organism>
<feature type="transmembrane region" description="Helical" evidence="7">
    <location>
        <begin position="56"/>
        <end position="77"/>
    </location>
</feature>
<feature type="transmembrane region" description="Helical" evidence="7">
    <location>
        <begin position="101"/>
        <end position="124"/>
    </location>
</feature>
<proteinExistence type="inferred from homology"/>
<comment type="subcellular location">
    <subcellularLocation>
        <location evidence="7">Cell membrane</location>
        <topology evidence="7">Multi-pass membrane protein</topology>
    </subcellularLocation>
</comment>
<evidence type="ECO:0000256" key="2">
    <source>
        <dbReference type="ARBA" id="ARBA00022475"/>
    </source>
</evidence>
<dbReference type="EMBL" id="FPBK01000002">
    <property type="protein sequence ID" value="SFU38368.1"/>
    <property type="molecule type" value="Genomic_DNA"/>
</dbReference>
<dbReference type="PANTHER" id="PTHR30589:SF0">
    <property type="entry name" value="PHOSPHATIDYLGLYCEROL--PROLIPOPROTEIN DIACYLGLYCERYL TRANSFERASE"/>
    <property type="match status" value="1"/>
</dbReference>
<name>A0A1I7FQE1_9FLAO</name>
<feature type="transmembrane region" description="Helical" evidence="7">
    <location>
        <begin position="224"/>
        <end position="242"/>
    </location>
</feature>
<comment type="similarity">
    <text evidence="1 7">Belongs to the Lgt family.</text>
</comment>
<comment type="catalytic activity">
    <reaction evidence="7">
        <text>L-cysteinyl-[prolipoprotein] + a 1,2-diacyl-sn-glycero-3-phospho-(1'-sn-glycerol) = an S-1,2-diacyl-sn-glyceryl-L-cysteinyl-[prolipoprotein] + sn-glycerol 1-phosphate + H(+)</text>
        <dbReference type="Rhea" id="RHEA:56712"/>
        <dbReference type="Rhea" id="RHEA-COMP:14679"/>
        <dbReference type="Rhea" id="RHEA-COMP:14680"/>
        <dbReference type="ChEBI" id="CHEBI:15378"/>
        <dbReference type="ChEBI" id="CHEBI:29950"/>
        <dbReference type="ChEBI" id="CHEBI:57685"/>
        <dbReference type="ChEBI" id="CHEBI:64716"/>
        <dbReference type="ChEBI" id="CHEBI:140658"/>
        <dbReference type="EC" id="2.5.1.145"/>
    </reaction>
</comment>
<keyword evidence="4 7" id="KW-0812">Transmembrane</keyword>
<dbReference type="InterPro" id="IPR001640">
    <property type="entry name" value="Lgt"/>
</dbReference>
<dbReference type="RefSeq" id="WP_093023700.1">
    <property type="nucleotide sequence ID" value="NZ_FPBK01000002.1"/>
</dbReference>
<comment type="pathway">
    <text evidence="7">Protein modification; lipoprotein biosynthesis (diacylglyceryl transfer).</text>
</comment>
<keyword evidence="6 7" id="KW-0472">Membrane</keyword>
<protein>
    <recommendedName>
        <fullName evidence="7">Phosphatidylglycerol--prolipoprotein diacylglyceryl transferase</fullName>
        <ecNumber evidence="7">2.5.1.145</ecNumber>
    </recommendedName>
</protein>
<reference evidence="8 9" key="1">
    <citation type="submission" date="2016-10" db="EMBL/GenBank/DDBJ databases">
        <authorList>
            <person name="de Groot N.N."/>
        </authorList>
    </citation>
    <scope>NUCLEOTIDE SEQUENCE [LARGE SCALE GENOMIC DNA]</scope>
    <source>
        <strain evidence="8 9">CGMCC 1.12333</strain>
    </source>
</reference>
<evidence type="ECO:0000256" key="1">
    <source>
        <dbReference type="ARBA" id="ARBA00007150"/>
    </source>
</evidence>
<dbReference type="Pfam" id="PF01790">
    <property type="entry name" value="LGT"/>
    <property type="match status" value="1"/>
</dbReference>
<accession>A0A1I7FQE1</accession>
<sequence length="313" mass="36056">MNFCSITWNPSEILADLGIIQLRYYSLMFVIAFSLGWFIMKKIYQNENKPLEQLDSLFIYTVVATLVGARLGHVFFYQPELLTEDFWSVFLPIRTKPSFEFTGFSGLASHGAAIGIIIAMYLFIRKYKDMTLLWILDRIVIPVTIGGVFVRLGNFFNSEIIGKVTSKSFPFAVRFIRGEESLNKYDAMRLTGTKDANKAYDLIENNAQYSEILNNIPFRHPAQLYEAIGYVVVFAILWYIYWKTDKKNQPGYIFGLFLVLLWTVRFLVEFVKQSQGGFETIFGDVLSTGQWLSIPFIIIGIILMFRKSTKKTA</sequence>
<evidence type="ECO:0000256" key="7">
    <source>
        <dbReference type="HAMAP-Rule" id="MF_01147"/>
    </source>
</evidence>
<dbReference type="OrthoDB" id="871140at2"/>
<evidence type="ECO:0000256" key="4">
    <source>
        <dbReference type="ARBA" id="ARBA00022692"/>
    </source>
</evidence>
<feature type="transmembrane region" description="Helical" evidence="7">
    <location>
        <begin position="288"/>
        <end position="305"/>
    </location>
</feature>
<gene>
    <name evidence="7" type="primary">lgt</name>
    <name evidence="8" type="ORF">SAMN05216480_102119</name>
</gene>
<keyword evidence="2 7" id="KW-1003">Cell membrane</keyword>